<feature type="non-terminal residue" evidence="1">
    <location>
        <position position="1"/>
    </location>
</feature>
<gene>
    <name evidence="1" type="ORF">LCGC14_2346380</name>
</gene>
<sequence>GTGAGPNGFVVARTVVGDLTAGVTNMQGGVTAAGTAKEKWDATITGTFEAPDVFTITLNGEDFTVTGAGSATGITAITFKKKMYVTASSLLYFSGINNPTVWAQVPNTEVASQIGAGFVNFANQDSGSEALTATGIYQGNLGVFASEVTQIEFVDVDEEANTLLHTVSGTGTEAHRTVVQFGNTDLFYLDRQLGIRSLRARDSSNAPSADDVGTPIDDHILAHLATVTEQQAVDAWGMIADDGRYWLAIKNRIYVFSFFKNSKVSAWSFYEPEFTITAMAKITKKIYVRDDADIIYLYGGDNSNTYPAALETPLVIEFPFMDVDKAAHEKMLEAFDFAAVNTFDCNILINPNDETVMSETFTLDDITYPNNQVGGLTLQSSHFAPKLVCDKAGLAELHSVAVHYQLGVAP</sequence>
<comment type="caution">
    <text evidence="1">The sequence shown here is derived from an EMBL/GenBank/DDBJ whole genome shotgun (WGS) entry which is preliminary data.</text>
</comment>
<protein>
    <recommendedName>
        <fullName evidence="2">Ubiquitin-activating enzyme E1 FCCH domain-containing protein</fullName>
    </recommendedName>
</protein>
<evidence type="ECO:0008006" key="2">
    <source>
        <dbReference type="Google" id="ProtNLM"/>
    </source>
</evidence>
<evidence type="ECO:0000313" key="1">
    <source>
        <dbReference type="EMBL" id="KKL46355.1"/>
    </source>
</evidence>
<proteinExistence type="predicted"/>
<name>A0A0F9EN80_9ZZZZ</name>
<organism evidence="1">
    <name type="scientific">marine sediment metagenome</name>
    <dbReference type="NCBI Taxonomy" id="412755"/>
    <lineage>
        <taxon>unclassified sequences</taxon>
        <taxon>metagenomes</taxon>
        <taxon>ecological metagenomes</taxon>
    </lineage>
</organism>
<dbReference type="EMBL" id="LAZR01034061">
    <property type="protein sequence ID" value="KKL46355.1"/>
    <property type="molecule type" value="Genomic_DNA"/>
</dbReference>
<reference evidence="1" key="1">
    <citation type="journal article" date="2015" name="Nature">
        <title>Complex archaea that bridge the gap between prokaryotes and eukaryotes.</title>
        <authorList>
            <person name="Spang A."/>
            <person name="Saw J.H."/>
            <person name="Jorgensen S.L."/>
            <person name="Zaremba-Niedzwiedzka K."/>
            <person name="Martijn J."/>
            <person name="Lind A.E."/>
            <person name="van Eijk R."/>
            <person name="Schleper C."/>
            <person name="Guy L."/>
            <person name="Ettema T.J."/>
        </authorList>
    </citation>
    <scope>NUCLEOTIDE SEQUENCE</scope>
</reference>
<dbReference type="AlphaFoldDB" id="A0A0F9EN80"/>
<accession>A0A0F9EN80</accession>